<dbReference type="RefSeq" id="XP_056689130.1">
    <property type="nucleotide sequence ID" value="XM_056833152.1"/>
</dbReference>
<evidence type="ECO:0000256" key="1">
    <source>
        <dbReference type="SAM" id="MobiDB-lite"/>
    </source>
</evidence>
<organism evidence="2 3">
    <name type="scientific">Spinacia oleracea</name>
    <name type="common">Spinach</name>
    <dbReference type="NCBI Taxonomy" id="3562"/>
    <lineage>
        <taxon>Eukaryota</taxon>
        <taxon>Viridiplantae</taxon>
        <taxon>Streptophyta</taxon>
        <taxon>Embryophyta</taxon>
        <taxon>Tracheophyta</taxon>
        <taxon>Spermatophyta</taxon>
        <taxon>Magnoliopsida</taxon>
        <taxon>eudicotyledons</taxon>
        <taxon>Gunneridae</taxon>
        <taxon>Pentapetalae</taxon>
        <taxon>Caryophyllales</taxon>
        <taxon>Chenopodiaceae</taxon>
        <taxon>Chenopodioideae</taxon>
        <taxon>Anserineae</taxon>
        <taxon>Spinacia</taxon>
    </lineage>
</organism>
<evidence type="ECO:0000313" key="3">
    <source>
        <dbReference type="RefSeq" id="XP_056689130.1"/>
    </source>
</evidence>
<sequence length="251" mass="28182">MPLVIGETLMGLDMLKSDPSSLLSGSPVLLQAWLMERLMLVAPLENMERYNRKGVTVRPMVYGRLSLDEWRCALSGVESCIRWVVPWWGIASMRHAPGSTALRVPSLIMLVFYLPARVMRQYGLKQEIPDYAEENPKPVALNANRLEVWRRYWVAKPFLSVQYPPEPVTLSAGYVVWMNGPSQRDISFSGPSRVRGSRARLPASIDHEESDGSVARPVLDRSESKGGSSSSHLRRLASSFSRRLGKGKIDE</sequence>
<name>A0ABM3R0I2_SPIOL</name>
<gene>
    <name evidence="3" type="primary">LOC130463875</name>
</gene>
<feature type="compositionally biased region" description="Low complexity" evidence="1">
    <location>
        <begin position="225"/>
        <end position="242"/>
    </location>
</feature>
<protein>
    <recommendedName>
        <fullName evidence="4">Aminotransferase-like plant mobile domain-containing protein</fullName>
    </recommendedName>
</protein>
<reference evidence="2" key="1">
    <citation type="journal article" date="2021" name="Nat. Commun.">
        <title>Genomic analyses provide insights into spinach domestication and the genetic basis of agronomic traits.</title>
        <authorList>
            <person name="Cai X."/>
            <person name="Sun X."/>
            <person name="Xu C."/>
            <person name="Sun H."/>
            <person name="Wang X."/>
            <person name="Ge C."/>
            <person name="Zhang Z."/>
            <person name="Wang Q."/>
            <person name="Fei Z."/>
            <person name="Jiao C."/>
            <person name="Wang Q."/>
        </authorList>
    </citation>
    <scope>NUCLEOTIDE SEQUENCE [LARGE SCALE GENOMIC DNA]</scope>
    <source>
        <strain evidence="2">cv. Varoflay</strain>
    </source>
</reference>
<keyword evidence="2" id="KW-1185">Reference proteome</keyword>
<feature type="region of interest" description="Disordered" evidence="1">
    <location>
        <begin position="187"/>
        <end position="251"/>
    </location>
</feature>
<evidence type="ECO:0008006" key="4">
    <source>
        <dbReference type="Google" id="ProtNLM"/>
    </source>
</evidence>
<accession>A0ABM3R0I2</accession>
<dbReference type="Proteomes" id="UP000813463">
    <property type="component" value="Chromosome 6"/>
</dbReference>
<evidence type="ECO:0000313" key="2">
    <source>
        <dbReference type="Proteomes" id="UP000813463"/>
    </source>
</evidence>
<proteinExistence type="predicted"/>
<reference evidence="3" key="2">
    <citation type="submission" date="2025-08" db="UniProtKB">
        <authorList>
            <consortium name="RefSeq"/>
        </authorList>
    </citation>
    <scope>IDENTIFICATION</scope>
    <source>
        <tissue evidence="3">Leaf</tissue>
    </source>
</reference>
<dbReference type="GeneID" id="130463875"/>